<dbReference type="RefSeq" id="WP_028689048.1">
    <property type="nucleotide sequence ID" value="NZ_CP081966.1"/>
</dbReference>
<proteinExistence type="predicted"/>
<sequence>MLNAVLAGKKRGTGLLDQALAIERSEGAEDVLTSTLFERLAYLPDVQFCAIFEALLGEPFGPLESIAFWPSWYLPEAKRVEPDVVMSDGKRTLVIEAKRYDHCRQQEPEQLARELRAGWHGGQLEAASILLTLGGLEDTSTQTCQLLLDALHNELNGQPQKTFNLVCRSWQQLFQVVENELAEGSTGGQRLLDDLSRCYAWHNLKTHPVQWLDALRPVHIETPPGAFAAWSLA</sequence>
<dbReference type="EMBL" id="CP081966">
    <property type="protein sequence ID" value="QZP26417.1"/>
    <property type="molecule type" value="Genomic_DNA"/>
</dbReference>
<evidence type="ECO:0000313" key="1">
    <source>
        <dbReference type="EMBL" id="QZP26417.1"/>
    </source>
</evidence>
<name>A0ABX9B0U8_9PSED</name>
<gene>
    <name evidence="1" type="ORF">K5H97_27195</name>
</gene>
<dbReference type="Proteomes" id="UP000825591">
    <property type="component" value="Chromosome"/>
</dbReference>
<keyword evidence="2" id="KW-1185">Reference proteome</keyword>
<reference evidence="1 2" key="1">
    <citation type="submission" date="2021-08" db="EMBL/GenBank/DDBJ databases">
        <title>Bactericidal Effect of Pseudomonas oryziphila sp. nov., a novel Pseudomonas Species Against Xanthomonas oryzae Reduces Disease Severity of Bacterial Leaf Streak of Rice.</title>
        <authorList>
            <person name="Yang R."/>
            <person name="Li S."/>
            <person name="Li Y."/>
            <person name="Yan Y."/>
            <person name="Fang Y."/>
            <person name="Zou L."/>
            <person name="Chen G."/>
        </authorList>
    </citation>
    <scope>NUCLEOTIDE SEQUENCE [LARGE SCALE GENOMIC DNA]</scope>
    <source>
        <strain evidence="1 2">DSM 17497</strain>
    </source>
</reference>
<accession>A0ABX9B0U8</accession>
<protein>
    <submittedName>
        <fullName evidence="1">F-box domain-containing protein</fullName>
    </submittedName>
</protein>
<evidence type="ECO:0000313" key="2">
    <source>
        <dbReference type="Proteomes" id="UP000825591"/>
    </source>
</evidence>
<organism evidence="1 2">
    <name type="scientific">Pseudomonas mosselii</name>
    <dbReference type="NCBI Taxonomy" id="78327"/>
    <lineage>
        <taxon>Bacteria</taxon>
        <taxon>Pseudomonadati</taxon>
        <taxon>Pseudomonadota</taxon>
        <taxon>Gammaproteobacteria</taxon>
        <taxon>Pseudomonadales</taxon>
        <taxon>Pseudomonadaceae</taxon>
        <taxon>Pseudomonas</taxon>
    </lineage>
</organism>